<dbReference type="GO" id="GO:0004497">
    <property type="term" value="F:monooxygenase activity"/>
    <property type="evidence" value="ECO:0007669"/>
    <property type="project" value="UniProtKB-KW"/>
</dbReference>
<dbReference type="EMBL" id="JAENHO010000004">
    <property type="protein sequence ID" value="MBL7255991.1"/>
    <property type="molecule type" value="Genomic_DNA"/>
</dbReference>
<evidence type="ECO:0000256" key="3">
    <source>
        <dbReference type="ARBA" id="ARBA00022827"/>
    </source>
</evidence>
<dbReference type="Gene3D" id="3.50.50.60">
    <property type="entry name" value="FAD/NAD(P)-binding domain"/>
    <property type="match status" value="1"/>
</dbReference>
<keyword evidence="2" id="KW-0285">Flavoprotein</keyword>
<dbReference type="InterPro" id="IPR002938">
    <property type="entry name" value="FAD-bd"/>
</dbReference>
<evidence type="ECO:0000313" key="5">
    <source>
        <dbReference type="EMBL" id="MBL7255991.1"/>
    </source>
</evidence>
<comment type="caution">
    <text evidence="5">The sequence shown here is derived from an EMBL/GenBank/DDBJ whole genome shotgun (WGS) entry which is preliminary data.</text>
</comment>
<dbReference type="PANTHER" id="PTHR43004">
    <property type="entry name" value="TRK SYSTEM POTASSIUM UPTAKE PROTEIN"/>
    <property type="match status" value="1"/>
</dbReference>
<protein>
    <submittedName>
        <fullName evidence="5">FAD-dependent monooxygenase</fullName>
    </submittedName>
</protein>
<dbReference type="SUPFAM" id="SSF51905">
    <property type="entry name" value="FAD/NAD(P)-binding domain"/>
    <property type="match status" value="1"/>
</dbReference>
<keyword evidence="5" id="KW-0503">Monooxygenase</keyword>
<keyword evidence="5" id="KW-0560">Oxidoreductase</keyword>
<dbReference type="RefSeq" id="WP_202992628.1">
    <property type="nucleotide sequence ID" value="NZ_JAENHO010000004.1"/>
</dbReference>
<dbReference type="InterPro" id="IPR036188">
    <property type="entry name" value="FAD/NAD-bd_sf"/>
</dbReference>
<organism evidence="5 6">
    <name type="scientific">Paractinoplanes lichenicola</name>
    <dbReference type="NCBI Taxonomy" id="2802976"/>
    <lineage>
        <taxon>Bacteria</taxon>
        <taxon>Bacillati</taxon>
        <taxon>Actinomycetota</taxon>
        <taxon>Actinomycetes</taxon>
        <taxon>Micromonosporales</taxon>
        <taxon>Micromonosporaceae</taxon>
        <taxon>Paractinoplanes</taxon>
    </lineage>
</organism>
<name>A0ABS1VR12_9ACTN</name>
<sequence>MESIVGQPIEFEVLVHAQWTPTAHLAATFRSGRVFVIGDAAHALPPSMGMGANLAIADAHNLAWKLAWVLDGRAGAGLLDSYDPERRPVDAFILERSIIEMDWSVKQFDEATAMIGLGYPPASSPAMIGESTGMPIRDPHDSGPEVRMRVPHHWLIDGRSTLDLANSNTFAAVGIMDAGITEIPYGNIPGSPTAPQRVWLIRPDGHIAAHVPAEEIASTIDWILERH</sequence>
<evidence type="ECO:0000256" key="1">
    <source>
        <dbReference type="ARBA" id="ARBA00001974"/>
    </source>
</evidence>
<evidence type="ECO:0000313" key="6">
    <source>
        <dbReference type="Proteomes" id="UP000598996"/>
    </source>
</evidence>
<keyword evidence="6" id="KW-1185">Reference proteome</keyword>
<reference evidence="5 6" key="1">
    <citation type="submission" date="2021-01" db="EMBL/GenBank/DDBJ databases">
        <title>Actinoplanes sp. nov. LDG1-01 isolated from lichen.</title>
        <authorList>
            <person name="Saeng-In P."/>
            <person name="Phongsopitanun W."/>
            <person name="Kanchanasin P."/>
            <person name="Yuki M."/>
            <person name="Kudo T."/>
            <person name="Ohkuma M."/>
            <person name="Tanasupawat S."/>
        </authorList>
    </citation>
    <scope>NUCLEOTIDE SEQUENCE [LARGE SCALE GENOMIC DNA]</scope>
    <source>
        <strain evidence="5 6">LDG1-01</strain>
    </source>
</reference>
<dbReference type="Proteomes" id="UP000598996">
    <property type="component" value="Unassembled WGS sequence"/>
</dbReference>
<dbReference type="InterPro" id="IPR050641">
    <property type="entry name" value="RIFMO-like"/>
</dbReference>
<evidence type="ECO:0000259" key="4">
    <source>
        <dbReference type="Pfam" id="PF01494"/>
    </source>
</evidence>
<dbReference type="PRINTS" id="PR00420">
    <property type="entry name" value="RNGMNOXGNASE"/>
</dbReference>
<comment type="cofactor">
    <cofactor evidence="1">
        <name>FAD</name>
        <dbReference type="ChEBI" id="CHEBI:57692"/>
    </cofactor>
</comment>
<accession>A0ABS1VR12</accession>
<dbReference type="Gene3D" id="3.30.9.10">
    <property type="entry name" value="D-Amino Acid Oxidase, subunit A, domain 2"/>
    <property type="match status" value="1"/>
</dbReference>
<dbReference type="PANTHER" id="PTHR43004:SF19">
    <property type="entry name" value="BINDING MONOOXYGENASE, PUTATIVE (JCVI)-RELATED"/>
    <property type="match status" value="1"/>
</dbReference>
<keyword evidence="3" id="KW-0274">FAD</keyword>
<dbReference type="Pfam" id="PF01494">
    <property type="entry name" value="FAD_binding_3"/>
    <property type="match status" value="1"/>
</dbReference>
<evidence type="ECO:0000256" key="2">
    <source>
        <dbReference type="ARBA" id="ARBA00022630"/>
    </source>
</evidence>
<gene>
    <name evidence="5" type="ORF">JKJ07_16965</name>
</gene>
<feature type="domain" description="FAD-binding" evidence="4">
    <location>
        <begin position="9"/>
        <end position="95"/>
    </location>
</feature>
<proteinExistence type="predicted"/>